<keyword evidence="4 7" id="KW-0328">Glycosyltransferase</keyword>
<evidence type="ECO:0000256" key="3">
    <source>
        <dbReference type="ARBA" id="ARBA00010281"/>
    </source>
</evidence>
<evidence type="ECO:0000256" key="5">
    <source>
        <dbReference type="ARBA" id="ARBA00022679"/>
    </source>
</evidence>
<dbReference type="RefSeq" id="WP_138126008.1">
    <property type="nucleotide sequence ID" value="NZ_SWLG01000006.1"/>
</dbReference>
<dbReference type="Proteomes" id="UP000308230">
    <property type="component" value="Unassembled WGS sequence"/>
</dbReference>
<dbReference type="InterPro" id="IPR013534">
    <property type="entry name" value="Starch_synth_cat_dom"/>
</dbReference>
<feature type="domain" description="Glycosyl transferase family 1" evidence="8">
    <location>
        <begin position="289"/>
        <end position="435"/>
    </location>
</feature>
<dbReference type="UniPathway" id="UPA00164"/>
<dbReference type="GO" id="GO:0009011">
    <property type="term" value="F:alpha-1,4-glucan glucosyltransferase (ADP-glucose donor) activity"/>
    <property type="evidence" value="ECO:0007669"/>
    <property type="project" value="UniProtKB-UniRule"/>
</dbReference>
<comment type="caution">
    <text evidence="10">The sequence shown here is derived from an EMBL/GenBank/DDBJ whole genome shotgun (WGS) entry which is preliminary data.</text>
</comment>
<feature type="domain" description="Starch synthase catalytic" evidence="9">
    <location>
        <begin position="2"/>
        <end position="237"/>
    </location>
</feature>
<dbReference type="GO" id="GO:0004373">
    <property type="term" value="F:alpha-1,4-glucan glucosyltransferase (UDP-glucose donor) activity"/>
    <property type="evidence" value="ECO:0007669"/>
    <property type="project" value="InterPro"/>
</dbReference>
<dbReference type="AlphaFoldDB" id="A0A5R9F9H6"/>
<accession>A0A5R9F9H6</accession>
<evidence type="ECO:0000259" key="8">
    <source>
        <dbReference type="Pfam" id="PF00534"/>
    </source>
</evidence>
<dbReference type="OrthoDB" id="9808590at2"/>
<protein>
    <recommendedName>
        <fullName evidence="7">Glycogen synthase</fullName>
        <ecNumber evidence="7">2.4.1.21</ecNumber>
    </recommendedName>
    <alternativeName>
        <fullName evidence="7">Starch [bacterial glycogen] synthase</fullName>
    </alternativeName>
</protein>
<proteinExistence type="inferred from homology"/>
<dbReference type="InterPro" id="IPR001296">
    <property type="entry name" value="Glyco_trans_1"/>
</dbReference>
<evidence type="ECO:0000259" key="9">
    <source>
        <dbReference type="Pfam" id="PF08323"/>
    </source>
</evidence>
<dbReference type="Gene3D" id="3.40.50.2000">
    <property type="entry name" value="Glycogen Phosphorylase B"/>
    <property type="match status" value="2"/>
</dbReference>
<gene>
    <name evidence="7 10" type="primary">glgA</name>
    <name evidence="10" type="ORF">FCL54_10240</name>
</gene>
<dbReference type="PANTHER" id="PTHR45825:SF11">
    <property type="entry name" value="ALPHA AMYLASE DOMAIN-CONTAINING PROTEIN"/>
    <property type="match status" value="1"/>
</dbReference>
<dbReference type="EC" id="2.4.1.21" evidence="7"/>
<dbReference type="GO" id="GO:0005978">
    <property type="term" value="P:glycogen biosynthetic process"/>
    <property type="evidence" value="ECO:0007669"/>
    <property type="project" value="UniProtKB-UniRule"/>
</dbReference>
<keyword evidence="5 7" id="KW-0808">Transferase</keyword>
<dbReference type="NCBIfam" id="NF001898">
    <property type="entry name" value="PRK00654.1-1"/>
    <property type="match status" value="1"/>
</dbReference>
<name>A0A5R9F9H6_9BACL</name>
<dbReference type="CDD" id="cd03791">
    <property type="entry name" value="GT5_Glycogen_synthase_DULL1-like"/>
    <property type="match status" value="1"/>
</dbReference>
<feature type="binding site" evidence="7">
    <location>
        <position position="15"/>
    </location>
    <ligand>
        <name>ADP-alpha-D-glucose</name>
        <dbReference type="ChEBI" id="CHEBI:57498"/>
    </ligand>
</feature>
<dbReference type="SUPFAM" id="SSF53756">
    <property type="entry name" value="UDP-Glycosyltransferase/glycogen phosphorylase"/>
    <property type="match status" value="1"/>
</dbReference>
<dbReference type="NCBIfam" id="NF001899">
    <property type="entry name" value="PRK00654.1-2"/>
    <property type="match status" value="1"/>
</dbReference>
<organism evidence="10 11">
    <name type="scientific">Exobacillus caeni</name>
    <dbReference type="NCBI Taxonomy" id="2574798"/>
    <lineage>
        <taxon>Bacteria</taxon>
        <taxon>Bacillati</taxon>
        <taxon>Bacillota</taxon>
        <taxon>Bacilli</taxon>
        <taxon>Bacillales</taxon>
        <taxon>Guptibacillaceae</taxon>
        <taxon>Exobacillus</taxon>
    </lineage>
</organism>
<keyword evidence="6 7" id="KW-0320">Glycogen biosynthesis</keyword>
<dbReference type="HAMAP" id="MF_00484">
    <property type="entry name" value="Glycogen_synth"/>
    <property type="match status" value="1"/>
</dbReference>
<dbReference type="Pfam" id="PF00534">
    <property type="entry name" value="Glycos_transf_1"/>
    <property type="match status" value="1"/>
</dbReference>
<dbReference type="NCBIfam" id="TIGR02095">
    <property type="entry name" value="glgA"/>
    <property type="match status" value="1"/>
</dbReference>
<keyword evidence="11" id="KW-1185">Reference proteome</keyword>
<sequence>MNILHVASEGYPFIKTGGLGDVIGALPKALQEQGVNVQVILPKYQDIAEHFKEEMELIEAITVPVGWRNQYAGIERLVWNGIVYYFIDNEYYFKRSGSYGYFDDGERFSYFCRAVLEALPYLDERPDILHCHDWQTGMVSLLKKAHFYNHPFYKDMKTVFTIHNLRYQGVYPKVVLHDLLDLSELYFTVDGVEFYGKVNFMKAGLVYSDLVTTVSPTYAHEIQTPYFGESLHGLLRKRSNELVGIVNGIDYELYNPDTDETLAVNFDSRTNLKFENKLSLQQELGLGESAETPMIAIITRLVEQKGIDLILHVLDQIMRLDVQLVVLGTGEEKYERAFREAEQRYPGKLSAHIYFDDNLARKMYAASDMFLMPSQFEPCGISQLLALRYGSLPIVRETGGLKDTVLPYNQYTEEGHGFSFANYNAHEMLEAIERATALFHQYPITWNNLVKRAMELDFSWKSSSEKYKQLYEGLTPHKTVDNYQTSSL</sequence>
<evidence type="ECO:0000256" key="1">
    <source>
        <dbReference type="ARBA" id="ARBA00001478"/>
    </source>
</evidence>
<evidence type="ECO:0000256" key="2">
    <source>
        <dbReference type="ARBA" id="ARBA00002764"/>
    </source>
</evidence>
<evidence type="ECO:0000313" key="11">
    <source>
        <dbReference type="Proteomes" id="UP000308230"/>
    </source>
</evidence>
<evidence type="ECO:0000256" key="6">
    <source>
        <dbReference type="ARBA" id="ARBA00023056"/>
    </source>
</evidence>
<evidence type="ECO:0000313" key="10">
    <source>
        <dbReference type="EMBL" id="TLS37513.1"/>
    </source>
</evidence>
<dbReference type="EMBL" id="SWLG01000006">
    <property type="protein sequence ID" value="TLS37513.1"/>
    <property type="molecule type" value="Genomic_DNA"/>
</dbReference>
<comment type="function">
    <text evidence="2 7">Synthesizes alpha-1,4-glucan chains using ADP-glucose.</text>
</comment>
<evidence type="ECO:0000256" key="4">
    <source>
        <dbReference type="ARBA" id="ARBA00022676"/>
    </source>
</evidence>
<dbReference type="InterPro" id="IPR011835">
    <property type="entry name" value="GS/SS"/>
</dbReference>
<dbReference type="Pfam" id="PF08323">
    <property type="entry name" value="Glyco_transf_5"/>
    <property type="match status" value="1"/>
</dbReference>
<dbReference type="PANTHER" id="PTHR45825">
    <property type="entry name" value="GRANULE-BOUND STARCH SYNTHASE 1, CHLOROPLASTIC/AMYLOPLASTIC"/>
    <property type="match status" value="1"/>
</dbReference>
<evidence type="ECO:0000256" key="7">
    <source>
        <dbReference type="HAMAP-Rule" id="MF_00484"/>
    </source>
</evidence>
<reference evidence="10 11" key="1">
    <citation type="submission" date="2019-04" db="EMBL/GenBank/DDBJ databases">
        <title>Bacillus caeni sp. nov., a bacterium isolated from mangrove sediment.</title>
        <authorList>
            <person name="Huang H."/>
            <person name="Mo K."/>
            <person name="Hu Y."/>
        </authorList>
    </citation>
    <scope>NUCLEOTIDE SEQUENCE [LARGE SCALE GENOMIC DNA]</scope>
    <source>
        <strain evidence="10 11">HB172195</strain>
    </source>
</reference>
<comment type="similarity">
    <text evidence="3 7">Belongs to the glycosyltransferase 1 family. Bacterial/plant glycogen synthase subfamily.</text>
</comment>
<comment type="pathway">
    <text evidence="7">Glycan biosynthesis; glycogen biosynthesis.</text>
</comment>
<comment type="catalytic activity">
    <reaction evidence="1 7">
        <text>[(1-&gt;4)-alpha-D-glucosyl](n) + ADP-alpha-D-glucose = [(1-&gt;4)-alpha-D-glucosyl](n+1) + ADP + H(+)</text>
        <dbReference type="Rhea" id="RHEA:18189"/>
        <dbReference type="Rhea" id="RHEA-COMP:9584"/>
        <dbReference type="Rhea" id="RHEA-COMP:9587"/>
        <dbReference type="ChEBI" id="CHEBI:15378"/>
        <dbReference type="ChEBI" id="CHEBI:15444"/>
        <dbReference type="ChEBI" id="CHEBI:57498"/>
        <dbReference type="ChEBI" id="CHEBI:456216"/>
        <dbReference type="EC" id="2.4.1.21"/>
    </reaction>
</comment>